<dbReference type="GO" id="GO:0004089">
    <property type="term" value="F:carbonate dehydratase activity"/>
    <property type="evidence" value="ECO:0007669"/>
    <property type="project" value="InterPro"/>
</dbReference>
<keyword evidence="2" id="KW-0862">Zinc</keyword>
<dbReference type="SUPFAM" id="SSF53056">
    <property type="entry name" value="beta-carbonic anhydrase, cab"/>
    <property type="match status" value="1"/>
</dbReference>
<accession>A0A370GE58</accession>
<sequence length="243" mass="26231">MKYKGLYKFVFMLILLSFTQAALAEAYSGIMTKEKQASMTPQEVLERLKEGNQRFISGQMKNRDLGAQASTTTTGQYPVAVILNCMDSRTPPELVFDQGLGDVFAMRIAGNILNNDLLGSMEFGTKLAGAKLIAVIGHTGCGAIRGACQHAKLGHLTGLLQKIQPAIAQASKATDGKRECTRAEFIDQAAKDNVLMVIKQIQTNSPVIKRLIAEGKVGIVGGMQDLATGQVTFFEDASMMPKN</sequence>
<dbReference type="PANTHER" id="PTHR11002:SF79">
    <property type="entry name" value="CARBONIC ANHYDRASE 2"/>
    <property type="match status" value="1"/>
</dbReference>
<organism evidence="4 5">
    <name type="scientific">Aquicella lusitana</name>
    <dbReference type="NCBI Taxonomy" id="254246"/>
    <lineage>
        <taxon>Bacteria</taxon>
        <taxon>Pseudomonadati</taxon>
        <taxon>Pseudomonadota</taxon>
        <taxon>Gammaproteobacteria</taxon>
        <taxon>Legionellales</taxon>
        <taxon>Coxiellaceae</taxon>
        <taxon>Aquicella</taxon>
    </lineage>
</organism>
<keyword evidence="3" id="KW-0732">Signal</keyword>
<comment type="cofactor">
    <cofactor evidence="2">
        <name>Zn(2+)</name>
        <dbReference type="ChEBI" id="CHEBI:29105"/>
    </cofactor>
    <text evidence="2">Binds 1 zinc ion per subunit.</text>
</comment>
<evidence type="ECO:0000313" key="5">
    <source>
        <dbReference type="Proteomes" id="UP000254720"/>
    </source>
</evidence>
<dbReference type="Pfam" id="PF00484">
    <property type="entry name" value="Pro_CA"/>
    <property type="match status" value="1"/>
</dbReference>
<dbReference type="InterPro" id="IPR036874">
    <property type="entry name" value="Carbonic_anhydrase_sf"/>
</dbReference>
<evidence type="ECO:0000256" key="1">
    <source>
        <dbReference type="ARBA" id="ARBA00006217"/>
    </source>
</evidence>
<dbReference type="SMART" id="SM00947">
    <property type="entry name" value="Pro_CA"/>
    <property type="match status" value="1"/>
</dbReference>
<feature type="binding site" evidence="2">
    <location>
        <position position="141"/>
    </location>
    <ligand>
        <name>Zn(2+)</name>
        <dbReference type="ChEBI" id="CHEBI:29105"/>
    </ligand>
</feature>
<gene>
    <name evidence="4" type="ORF">C8D86_11629</name>
</gene>
<dbReference type="InterPro" id="IPR001765">
    <property type="entry name" value="Carbonic_anhydrase"/>
</dbReference>
<evidence type="ECO:0000256" key="2">
    <source>
        <dbReference type="PIRSR" id="PIRSR601765-1"/>
    </source>
</evidence>
<dbReference type="OrthoDB" id="9769739at2"/>
<dbReference type="NCBIfam" id="NF011765">
    <property type="entry name" value="PRK15219.1"/>
    <property type="match status" value="1"/>
</dbReference>
<dbReference type="PANTHER" id="PTHR11002">
    <property type="entry name" value="CARBONIC ANHYDRASE"/>
    <property type="match status" value="1"/>
</dbReference>
<comment type="caution">
    <text evidence="4">The sequence shown here is derived from an EMBL/GenBank/DDBJ whole genome shotgun (WGS) entry which is preliminary data.</text>
</comment>
<feature type="signal peptide" evidence="3">
    <location>
        <begin position="1"/>
        <end position="24"/>
    </location>
</feature>
<dbReference type="GO" id="GO:0008270">
    <property type="term" value="F:zinc ion binding"/>
    <property type="evidence" value="ECO:0007669"/>
    <property type="project" value="InterPro"/>
</dbReference>
<feature type="binding site" evidence="2">
    <location>
        <position position="138"/>
    </location>
    <ligand>
        <name>Zn(2+)</name>
        <dbReference type="ChEBI" id="CHEBI:29105"/>
    </ligand>
</feature>
<reference evidence="4 5" key="1">
    <citation type="submission" date="2018-07" db="EMBL/GenBank/DDBJ databases">
        <title>Genomic Encyclopedia of Type Strains, Phase IV (KMG-IV): sequencing the most valuable type-strain genomes for metagenomic binning, comparative biology and taxonomic classification.</title>
        <authorList>
            <person name="Goeker M."/>
        </authorList>
    </citation>
    <scope>NUCLEOTIDE SEQUENCE [LARGE SCALE GENOMIC DNA]</scope>
    <source>
        <strain evidence="4 5">DSM 16500</strain>
    </source>
</reference>
<dbReference type="CDD" id="cd03378">
    <property type="entry name" value="beta_CA_cladeC"/>
    <property type="match status" value="1"/>
</dbReference>
<dbReference type="EMBL" id="QQAX01000016">
    <property type="protein sequence ID" value="RDI42075.1"/>
    <property type="molecule type" value="Genomic_DNA"/>
</dbReference>
<keyword evidence="2" id="KW-0479">Metal-binding</keyword>
<dbReference type="Proteomes" id="UP000254720">
    <property type="component" value="Unassembled WGS sequence"/>
</dbReference>
<feature type="binding site" evidence="2">
    <location>
        <position position="85"/>
    </location>
    <ligand>
        <name>Zn(2+)</name>
        <dbReference type="ChEBI" id="CHEBI:29105"/>
    </ligand>
</feature>
<dbReference type="AlphaFoldDB" id="A0A370GE58"/>
<comment type="similarity">
    <text evidence="1">Belongs to the beta-class carbonic anhydrase family.</text>
</comment>
<evidence type="ECO:0000313" key="4">
    <source>
        <dbReference type="EMBL" id="RDI42075.1"/>
    </source>
</evidence>
<name>A0A370GE58_9COXI</name>
<dbReference type="RefSeq" id="WP_114834754.1">
    <property type="nucleotide sequence ID" value="NZ_LR699115.1"/>
</dbReference>
<protein>
    <submittedName>
        <fullName evidence="4">Carbonic anhydrase</fullName>
    </submittedName>
</protein>
<feature type="binding site" evidence="2">
    <location>
        <position position="87"/>
    </location>
    <ligand>
        <name>Zn(2+)</name>
        <dbReference type="ChEBI" id="CHEBI:29105"/>
    </ligand>
</feature>
<feature type="chain" id="PRO_5017051825" evidence="3">
    <location>
        <begin position="25"/>
        <end position="243"/>
    </location>
</feature>
<keyword evidence="5" id="KW-1185">Reference proteome</keyword>
<proteinExistence type="inferred from homology"/>
<evidence type="ECO:0000256" key="3">
    <source>
        <dbReference type="SAM" id="SignalP"/>
    </source>
</evidence>
<dbReference type="Gene3D" id="3.40.1050.10">
    <property type="entry name" value="Carbonic anhydrase"/>
    <property type="match status" value="1"/>
</dbReference>